<feature type="coiled-coil region" evidence="1">
    <location>
        <begin position="204"/>
        <end position="231"/>
    </location>
</feature>
<evidence type="ECO:0000313" key="4">
    <source>
        <dbReference type="Proteomes" id="UP001459277"/>
    </source>
</evidence>
<feature type="compositionally biased region" description="Polar residues" evidence="2">
    <location>
        <begin position="176"/>
        <end position="198"/>
    </location>
</feature>
<reference evidence="3 4" key="1">
    <citation type="submission" date="2024-01" db="EMBL/GenBank/DDBJ databases">
        <title>A telomere-to-telomere, gap-free genome of sweet tea (Lithocarpus litseifolius).</title>
        <authorList>
            <person name="Zhou J."/>
        </authorList>
    </citation>
    <scope>NUCLEOTIDE SEQUENCE [LARGE SCALE GENOMIC DNA]</scope>
    <source>
        <strain evidence="3">Zhou-2022a</strain>
        <tissue evidence="3">Leaf</tissue>
    </source>
</reference>
<dbReference type="PANTHER" id="PTHR35116">
    <property type="entry name" value="HELICASE PROTEIN MOM1"/>
    <property type="match status" value="1"/>
</dbReference>
<dbReference type="Proteomes" id="UP001459277">
    <property type="component" value="Unassembled WGS sequence"/>
</dbReference>
<evidence type="ECO:0000313" key="3">
    <source>
        <dbReference type="EMBL" id="KAK9997772.1"/>
    </source>
</evidence>
<accession>A0AAW2CK43</accession>
<evidence type="ECO:0000256" key="2">
    <source>
        <dbReference type="SAM" id="MobiDB-lite"/>
    </source>
</evidence>
<keyword evidence="1" id="KW-0175">Coiled coil</keyword>
<feature type="region of interest" description="Disordered" evidence="2">
    <location>
        <begin position="175"/>
        <end position="198"/>
    </location>
</feature>
<dbReference type="Gene3D" id="6.10.250.1310">
    <property type="match status" value="1"/>
</dbReference>
<keyword evidence="4" id="KW-1185">Reference proteome</keyword>
<dbReference type="AlphaFoldDB" id="A0AAW2CK43"/>
<comment type="caution">
    <text evidence="3">The sequence shown here is derived from an EMBL/GenBank/DDBJ whole genome shotgun (WGS) entry which is preliminary data.</text>
</comment>
<evidence type="ECO:0000256" key="1">
    <source>
        <dbReference type="SAM" id="Coils"/>
    </source>
</evidence>
<sequence length="308" mass="34550">MSEKSPMKDIEQLLQYGEGTGTINLSVILKVQVEGSYYMSSQMSIKLLEISPENYAEPCNYWNKLLKEKHNPEVVSEKVIKKCKVDKGSSVPFEQVFQDECTPISTAAQLQVRDSLPNKMRNVAASVSHRDKVVAANQLNHEAATIEPVMQIQLLSAAGSHSGSNANLCSAGGIEHQSSGGHTSNQLAQTPTHKTMNSHPDLLYNELQIICKEIEEELKNHKEVKEQLLIEFGKEIEKMRTQYVNKAQELHSEFELKLNKLYTNSTMVLMSTMLAETFRHEQVPSGVRQDLFLLNCKCSIHIDSCSDV</sequence>
<dbReference type="EMBL" id="JAZDWU010000006">
    <property type="protein sequence ID" value="KAK9997772.1"/>
    <property type="molecule type" value="Genomic_DNA"/>
</dbReference>
<proteinExistence type="predicted"/>
<gene>
    <name evidence="3" type="ORF">SO802_017375</name>
</gene>
<organism evidence="3 4">
    <name type="scientific">Lithocarpus litseifolius</name>
    <dbReference type="NCBI Taxonomy" id="425828"/>
    <lineage>
        <taxon>Eukaryota</taxon>
        <taxon>Viridiplantae</taxon>
        <taxon>Streptophyta</taxon>
        <taxon>Embryophyta</taxon>
        <taxon>Tracheophyta</taxon>
        <taxon>Spermatophyta</taxon>
        <taxon>Magnoliopsida</taxon>
        <taxon>eudicotyledons</taxon>
        <taxon>Gunneridae</taxon>
        <taxon>Pentapetalae</taxon>
        <taxon>rosids</taxon>
        <taxon>fabids</taxon>
        <taxon>Fagales</taxon>
        <taxon>Fagaceae</taxon>
        <taxon>Lithocarpus</taxon>
    </lineage>
</organism>
<dbReference type="InterPro" id="IPR039322">
    <property type="entry name" value="MOM1"/>
</dbReference>
<name>A0AAW2CK43_9ROSI</name>
<dbReference type="PANTHER" id="PTHR35116:SF2">
    <property type="entry name" value="ATP-DEPENDENT HELICASE FAMILY PROTEIN-RELATED"/>
    <property type="match status" value="1"/>
</dbReference>
<dbReference type="GO" id="GO:0031507">
    <property type="term" value="P:heterochromatin formation"/>
    <property type="evidence" value="ECO:0007669"/>
    <property type="project" value="InterPro"/>
</dbReference>
<protein>
    <submittedName>
        <fullName evidence="3">Uncharacterized protein</fullName>
    </submittedName>
</protein>